<feature type="domain" description="HTH-type transcriptional regulator MT1864/Rv1816-like C-terminal" evidence="4">
    <location>
        <begin position="47"/>
        <end position="151"/>
    </location>
</feature>
<proteinExistence type="predicted"/>
<evidence type="ECO:0000256" key="1">
    <source>
        <dbReference type="ARBA" id="ARBA00023015"/>
    </source>
</evidence>
<dbReference type="GO" id="GO:0000976">
    <property type="term" value="F:transcription cis-regulatory region binding"/>
    <property type="evidence" value="ECO:0007669"/>
    <property type="project" value="TreeGrafter"/>
</dbReference>
<keyword evidence="1" id="KW-0805">Transcription regulation</keyword>
<reference evidence="5 6" key="1">
    <citation type="submission" date="2015-08" db="EMBL/GenBank/DDBJ databases">
        <authorList>
            <person name="Babu N.S."/>
            <person name="Beckwith C.J."/>
            <person name="Beseler K.G."/>
            <person name="Brison A."/>
            <person name="Carone J.V."/>
            <person name="Caskin T.P."/>
            <person name="Diamond M."/>
            <person name="Durham M.E."/>
            <person name="Foxe J.M."/>
            <person name="Go M."/>
            <person name="Henderson B.A."/>
            <person name="Jones I.B."/>
            <person name="McGettigan J.A."/>
            <person name="Micheletti S.J."/>
            <person name="Nasrallah M.E."/>
            <person name="Ortiz D."/>
            <person name="Piller C.R."/>
            <person name="Privatt S.R."/>
            <person name="Schneider S.L."/>
            <person name="Sharp S."/>
            <person name="Smith T.C."/>
            <person name="Stanton J.D."/>
            <person name="Ullery H.E."/>
            <person name="Wilson R.J."/>
            <person name="Serrano M.G."/>
            <person name="Buck G."/>
            <person name="Lee V."/>
            <person name="Wang Y."/>
            <person name="Carvalho R."/>
            <person name="Voegtly L."/>
            <person name="Shi R."/>
            <person name="Duckworth R."/>
            <person name="Johnson A."/>
            <person name="Loviza R."/>
            <person name="Walstead R."/>
            <person name="Shah Z."/>
            <person name="Kiflezghi M."/>
            <person name="Wade K."/>
            <person name="Ball S.L."/>
            <person name="Bradley K.W."/>
            <person name="Asai D.J."/>
            <person name="Bowman C.A."/>
            <person name="Russell D.A."/>
            <person name="Pope W.H."/>
            <person name="Jacobs-Sera D."/>
            <person name="Hendrix R.W."/>
            <person name="Hatfull G.F."/>
        </authorList>
    </citation>
    <scope>NUCLEOTIDE SEQUENCE [LARGE SCALE GENOMIC DNA]</scope>
    <source>
        <strain evidence="5 6">DSM 27648</strain>
    </source>
</reference>
<evidence type="ECO:0000313" key="6">
    <source>
        <dbReference type="Proteomes" id="UP000064967"/>
    </source>
</evidence>
<sequence>MSAAAVYRHFDGKEALLSAVCEEGFRTFSSYLLHALAEKTPLARLRVTGDQYLKFALENPHDYRVIFMSSLDEVGVPNDKADLCSGSSFQFLVDRVRECVEARAIAKGDAMAMAATIWAHVHGLASLRLAGHLDAIGNDAAFAVFFRRSVDLLLKGLAP</sequence>
<gene>
    <name evidence="5" type="ORF">AKJ09_04306</name>
</gene>
<keyword evidence="2" id="KW-0238">DNA-binding</keyword>
<accession>A0A0K1PVU1</accession>
<dbReference type="AlphaFoldDB" id="A0A0K1PVU1"/>
<protein>
    <submittedName>
        <fullName evidence="5">Transcriptional regulator, TetR family</fullName>
    </submittedName>
</protein>
<dbReference type="SUPFAM" id="SSF48498">
    <property type="entry name" value="Tetracyclin repressor-like, C-terminal domain"/>
    <property type="match status" value="1"/>
</dbReference>
<dbReference type="PANTHER" id="PTHR30055:SF234">
    <property type="entry name" value="HTH-TYPE TRANSCRIPTIONAL REGULATOR BETI"/>
    <property type="match status" value="1"/>
</dbReference>
<dbReference type="InterPro" id="IPR009057">
    <property type="entry name" value="Homeodomain-like_sf"/>
</dbReference>
<evidence type="ECO:0000256" key="2">
    <source>
        <dbReference type="ARBA" id="ARBA00023125"/>
    </source>
</evidence>
<dbReference type="InterPro" id="IPR050109">
    <property type="entry name" value="HTH-type_TetR-like_transc_reg"/>
</dbReference>
<keyword evidence="3" id="KW-0804">Transcription</keyword>
<dbReference type="InterPro" id="IPR036271">
    <property type="entry name" value="Tet_transcr_reg_TetR-rel_C_sf"/>
</dbReference>
<evidence type="ECO:0000256" key="3">
    <source>
        <dbReference type="ARBA" id="ARBA00023163"/>
    </source>
</evidence>
<dbReference type="SUPFAM" id="SSF46689">
    <property type="entry name" value="Homeodomain-like"/>
    <property type="match status" value="1"/>
</dbReference>
<dbReference type="STRING" id="1391654.AKJ09_04306"/>
<name>A0A0K1PVU1_9BACT</name>
<dbReference type="KEGG" id="llu:AKJ09_04306"/>
<evidence type="ECO:0000313" key="5">
    <source>
        <dbReference type="EMBL" id="AKU97642.1"/>
    </source>
</evidence>
<dbReference type="EMBL" id="CP012333">
    <property type="protein sequence ID" value="AKU97642.1"/>
    <property type="molecule type" value="Genomic_DNA"/>
</dbReference>
<keyword evidence="6" id="KW-1185">Reference proteome</keyword>
<dbReference type="InterPro" id="IPR025996">
    <property type="entry name" value="MT1864/Rv1816-like_C"/>
</dbReference>
<dbReference type="PANTHER" id="PTHR30055">
    <property type="entry name" value="HTH-TYPE TRANSCRIPTIONAL REGULATOR RUTR"/>
    <property type="match status" value="1"/>
</dbReference>
<organism evidence="5 6">
    <name type="scientific">Labilithrix luteola</name>
    <dbReference type="NCBI Taxonomy" id="1391654"/>
    <lineage>
        <taxon>Bacteria</taxon>
        <taxon>Pseudomonadati</taxon>
        <taxon>Myxococcota</taxon>
        <taxon>Polyangia</taxon>
        <taxon>Polyangiales</taxon>
        <taxon>Labilitrichaceae</taxon>
        <taxon>Labilithrix</taxon>
    </lineage>
</organism>
<dbReference type="Gene3D" id="1.10.357.10">
    <property type="entry name" value="Tetracycline Repressor, domain 2"/>
    <property type="match status" value="1"/>
</dbReference>
<dbReference type="Pfam" id="PF13305">
    <property type="entry name" value="TetR_C_33"/>
    <property type="match status" value="1"/>
</dbReference>
<dbReference type="GO" id="GO:0003700">
    <property type="term" value="F:DNA-binding transcription factor activity"/>
    <property type="evidence" value="ECO:0007669"/>
    <property type="project" value="TreeGrafter"/>
</dbReference>
<dbReference type="Proteomes" id="UP000064967">
    <property type="component" value="Chromosome"/>
</dbReference>
<evidence type="ECO:0000259" key="4">
    <source>
        <dbReference type="Pfam" id="PF13305"/>
    </source>
</evidence>